<proteinExistence type="predicted"/>
<sequence length="131" mass="14319">MYIPTTVLDPAISATTPTLVFAPLGGDQGNATANGLPPAWTAFLAPTNDVISVQPCFLNWEIFHSPDLGNTHEWLMLNFRTPRPGSESSQFGARRSSKSRRVPDTLRIPAGLLRDEVQLRVLGSEEHGRPV</sequence>
<gene>
    <name evidence="2" type="ORF">CLUP02_03310</name>
</gene>
<evidence type="ECO:0000313" key="3">
    <source>
        <dbReference type="Proteomes" id="UP000830671"/>
    </source>
</evidence>
<accession>A0A9Q8SIN4</accession>
<dbReference type="KEGG" id="clup:CLUP02_03310"/>
<protein>
    <submittedName>
        <fullName evidence="2">Uncharacterized protein</fullName>
    </submittedName>
</protein>
<dbReference type="AlphaFoldDB" id="A0A9Q8SIN4"/>
<name>A0A9Q8SIN4_9PEZI</name>
<evidence type="ECO:0000256" key="1">
    <source>
        <dbReference type="SAM" id="MobiDB-lite"/>
    </source>
</evidence>
<dbReference type="EMBL" id="CP019474">
    <property type="protein sequence ID" value="UQC77838.1"/>
    <property type="molecule type" value="Genomic_DNA"/>
</dbReference>
<dbReference type="GeneID" id="73337343"/>
<feature type="region of interest" description="Disordered" evidence="1">
    <location>
        <begin position="83"/>
        <end position="103"/>
    </location>
</feature>
<keyword evidence="3" id="KW-1185">Reference proteome</keyword>
<organism evidence="2 3">
    <name type="scientific">Colletotrichum lupini</name>
    <dbReference type="NCBI Taxonomy" id="145971"/>
    <lineage>
        <taxon>Eukaryota</taxon>
        <taxon>Fungi</taxon>
        <taxon>Dikarya</taxon>
        <taxon>Ascomycota</taxon>
        <taxon>Pezizomycotina</taxon>
        <taxon>Sordariomycetes</taxon>
        <taxon>Hypocreomycetidae</taxon>
        <taxon>Glomerellales</taxon>
        <taxon>Glomerellaceae</taxon>
        <taxon>Colletotrichum</taxon>
        <taxon>Colletotrichum acutatum species complex</taxon>
    </lineage>
</organism>
<dbReference type="RefSeq" id="XP_049139476.1">
    <property type="nucleotide sequence ID" value="XM_049282333.1"/>
</dbReference>
<reference evidence="2" key="1">
    <citation type="journal article" date="2021" name="Mol. Plant Microbe Interact.">
        <title>Complete Genome Sequence of the Plant-Pathogenic Fungus Colletotrichum lupini.</title>
        <authorList>
            <person name="Baroncelli R."/>
            <person name="Pensec F."/>
            <person name="Da Lio D."/>
            <person name="Boufleur T."/>
            <person name="Vicente I."/>
            <person name="Sarrocco S."/>
            <person name="Picot A."/>
            <person name="Baraldi E."/>
            <person name="Sukno S."/>
            <person name="Thon M."/>
            <person name="Le Floch G."/>
        </authorList>
    </citation>
    <scope>NUCLEOTIDE SEQUENCE</scope>
    <source>
        <strain evidence="2">IMI 504893</strain>
    </source>
</reference>
<dbReference type="Proteomes" id="UP000830671">
    <property type="component" value="Chromosome 2"/>
</dbReference>
<evidence type="ECO:0000313" key="2">
    <source>
        <dbReference type="EMBL" id="UQC77838.1"/>
    </source>
</evidence>